<dbReference type="PROSITE" id="PS00108">
    <property type="entry name" value="PROTEIN_KINASE_ST"/>
    <property type="match status" value="1"/>
</dbReference>
<dbReference type="KEGG" id="spar:SPRG_11580"/>
<dbReference type="InterPro" id="IPR008271">
    <property type="entry name" value="Ser/Thr_kinase_AS"/>
</dbReference>
<feature type="transmembrane region" description="Helical" evidence="2">
    <location>
        <begin position="104"/>
        <end position="126"/>
    </location>
</feature>
<proteinExistence type="predicted"/>
<gene>
    <name evidence="4" type="ORF">SPRG_11580</name>
</gene>
<accession>A0A067C8G0</accession>
<dbReference type="RefSeq" id="XP_012206492.1">
    <property type="nucleotide sequence ID" value="XM_012351102.1"/>
</dbReference>
<dbReference type="InterPro" id="IPR051681">
    <property type="entry name" value="Ser/Thr_Kinases-Pseudokinases"/>
</dbReference>
<dbReference type="GeneID" id="24133606"/>
<dbReference type="SUPFAM" id="SSF56112">
    <property type="entry name" value="Protein kinase-like (PK-like)"/>
    <property type="match status" value="1"/>
</dbReference>
<dbReference type="GO" id="GO:0004674">
    <property type="term" value="F:protein serine/threonine kinase activity"/>
    <property type="evidence" value="ECO:0007669"/>
    <property type="project" value="TreeGrafter"/>
</dbReference>
<dbReference type="InterPro" id="IPR000719">
    <property type="entry name" value="Prot_kinase_dom"/>
</dbReference>
<feature type="compositionally biased region" description="Low complexity" evidence="1">
    <location>
        <begin position="135"/>
        <end position="148"/>
    </location>
</feature>
<feature type="transmembrane region" description="Helical" evidence="2">
    <location>
        <begin position="222"/>
        <end position="242"/>
    </location>
</feature>
<dbReference type="OMA" id="MKLINPH"/>
<keyword evidence="2" id="KW-0472">Membrane</keyword>
<dbReference type="Gene3D" id="3.30.200.20">
    <property type="entry name" value="Phosphorylase Kinase, domain 1"/>
    <property type="match status" value="1"/>
</dbReference>
<keyword evidence="2" id="KW-1133">Transmembrane helix</keyword>
<dbReference type="AlphaFoldDB" id="A0A067C8G0"/>
<evidence type="ECO:0000259" key="3">
    <source>
        <dbReference type="PROSITE" id="PS50011"/>
    </source>
</evidence>
<keyword evidence="5" id="KW-1185">Reference proteome</keyword>
<keyword evidence="4" id="KW-0418">Kinase</keyword>
<dbReference type="STRING" id="695850.A0A067C8G0"/>
<evidence type="ECO:0000313" key="4">
    <source>
        <dbReference type="EMBL" id="KDO22821.1"/>
    </source>
</evidence>
<name>A0A067C8G0_SAPPC</name>
<dbReference type="PANTHER" id="PTHR44329">
    <property type="entry name" value="SERINE/THREONINE-PROTEIN KINASE TNNI3K-RELATED"/>
    <property type="match status" value="1"/>
</dbReference>
<protein>
    <submittedName>
        <fullName evidence="4">TKL protein kinase</fullName>
    </submittedName>
</protein>
<evidence type="ECO:0000313" key="5">
    <source>
        <dbReference type="Proteomes" id="UP000030745"/>
    </source>
</evidence>
<dbReference type="VEuPathDB" id="FungiDB:SPRG_11580"/>
<dbReference type="GO" id="GO:0005524">
    <property type="term" value="F:ATP binding"/>
    <property type="evidence" value="ECO:0007669"/>
    <property type="project" value="InterPro"/>
</dbReference>
<dbReference type="EMBL" id="KK583262">
    <property type="protein sequence ID" value="KDO22821.1"/>
    <property type="molecule type" value="Genomic_DNA"/>
</dbReference>
<dbReference type="PANTHER" id="PTHR44329:SF214">
    <property type="entry name" value="PROTEIN KINASE DOMAIN-CONTAINING PROTEIN"/>
    <property type="match status" value="1"/>
</dbReference>
<sequence>MQSPGSRDVYQIYHSNIHSCAFADNVCNAYDNGVYIRDHTSNTLANFSANYSATYATTELSFPRSGSFIIFAHIALPGSTTSERFDFAVYRTITVGDAQVPTPVGLIVGVAVGGVVLLLGITFFVYRCRRNHSSKTTTTNTNYRTQTSGPDETQTWARDSATETALAQWRLNEDDVERLQILSKGAYGEVWLGTYRGTPVAIKKLLPGRSSPSDVQDFAKEILLMTTFSSPYIVACIGVSWYRRTELMLLVEFMDSGDLRTKLDETTPASFSIADKLLMASQIAEALVYLHSLETPVIHRDMKSRNVLLDSTKGTKLTDFGVSRAATSETMTIGIGTYRWMAPEILTENHYSEAADIYSFGVILSELDTHLLPYSDQTNQKGNPITDTSILGLVMHGQIQPTLRGVLPEWTLQLAKQCLSYHPEDRPTAFGVAYALRQRENASI</sequence>
<dbReference type="Proteomes" id="UP000030745">
    <property type="component" value="Unassembled WGS sequence"/>
</dbReference>
<feature type="domain" description="Protein kinase" evidence="3">
    <location>
        <begin position="176"/>
        <end position="444"/>
    </location>
</feature>
<dbReference type="OrthoDB" id="68087at2759"/>
<evidence type="ECO:0000256" key="2">
    <source>
        <dbReference type="SAM" id="Phobius"/>
    </source>
</evidence>
<dbReference type="Gene3D" id="1.10.510.10">
    <property type="entry name" value="Transferase(Phosphotransferase) domain 1"/>
    <property type="match status" value="1"/>
</dbReference>
<dbReference type="SMART" id="SM00220">
    <property type="entry name" value="S_TKc"/>
    <property type="match status" value="1"/>
</dbReference>
<dbReference type="Pfam" id="PF07714">
    <property type="entry name" value="PK_Tyr_Ser-Thr"/>
    <property type="match status" value="1"/>
</dbReference>
<dbReference type="InterPro" id="IPR011009">
    <property type="entry name" value="Kinase-like_dom_sf"/>
</dbReference>
<organism evidence="4 5">
    <name type="scientific">Saprolegnia parasitica (strain CBS 223.65)</name>
    <dbReference type="NCBI Taxonomy" id="695850"/>
    <lineage>
        <taxon>Eukaryota</taxon>
        <taxon>Sar</taxon>
        <taxon>Stramenopiles</taxon>
        <taxon>Oomycota</taxon>
        <taxon>Saprolegniomycetes</taxon>
        <taxon>Saprolegniales</taxon>
        <taxon>Saprolegniaceae</taxon>
        <taxon>Saprolegnia</taxon>
    </lineage>
</organism>
<keyword evidence="2" id="KW-0812">Transmembrane</keyword>
<dbReference type="PROSITE" id="PS50011">
    <property type="entry name" value="PROTEIN_KINASE_DOM"/>
    <property type="match status" value="1"/>
</dbReference>
<feature type="region of interest" description="Disordered" evidence="1">
    <location>
        <begin position="135"/>
        <end position="154"/>
    </location>
</feature>
<keyword evidence="4" id="KW-0808">Transferase</keyword>
<reference evidence="4 5" key="1">
    <citation type="journal article" date="2013" name="PLoS Genet.">
        <title>Distinctive expansion of potential virulence genes in the genome of the oomycete fish pathogen Saprolegnia parasitica.</title>
        <authorList>
            <person name="Jiang R.H."/>
            <person name="de Bruijn I."/>
            <person name="Haas B.J."/>
            <person name="Belmonte R."/>
            <person name="Lobach L."/>
            <person name="Christie J."/>
            <person name="van den Ackerveken G."/>
            <person name="Bottin A."/>
            <person name="Bulone V."/>
            <person name="Diaz-Moreno S.M."/>
            <person name="Dumas B."/>
            <person name="Fan L."/>
            <person name="Gaulin E."/>
            <person name="Govers F."/>
            <person name="Grenville-Briggs L.J."/>
            <person name="Horner N.R."/>
            <person name="Levin J.Z."/>
            <person name="Mammella M."/>
            <person name="Meijer H.J."/>
            <person name="Morris P."/>
            <person name="Nusbaum C."/>
            <person name="Oome S."/>
            <person name="Phillips A.J."/>
            <person name="van Rooyen D."/>
            <person name="Rzeszutek E."/>
            <person name="Saraiva M."/>
            <person name="Secombes C.J."/>
            <person name="Seidl M.F."/>
            <person name="Snel B."/>
            <person name="Stassen J.H."/>
            <person name="Sykes S."/>
            <person name="Tripathy S."/>
            <person name="van den Berg H."/>
            <person name="Vega-Arreguin J.C."/>
            <person name="Wawra S."/>
            <person name="Young S.K."/>
            <person name="Zeng Q."/>
            <person name="Dieguez-Uribeondo J."/>
            <person name="Russ C."/>
            <person name="Tyler B.M."/>
            <person name="van West P."/>
        </authorList>
    </citation>
    <scope>NUCLEOTIDE SEQUENCE [LARGE SCALE GENOMIC DNA]</scope>
    <source>
        <strain evidence="4 5">CBS 223.65</strain>
    </source>
</reference>
<evidence type="ECO:0000256" key="1">
    <source>
        <dbReference type="SAM" id="MobiDB-lite"/>
    </source>
</evidence>
<dbReference type="InterPro" id="IPR001245">
    <property type="entry name" value="Ser-Thr/Tyr_kinase_cat_dom"/>
</dbReference>